<proteinExistence type="predicted"/>
<dbReference type="PANTHER" id="PTHR36183">
    <property type="entry name" value="BETA-GLUCURONIDASE"/>
    <property type="match status" value="1"/>
</dbReference>
<gene>
    <name evidence="3" type="ORF">IWZ03DRAFT_639</name>
</gene>
<reference evidence="3 4" key="1">
    <citation type="submission" date="2024-04" db="EMBL/GenBank/DDBJ databases">
        <title>Phyllosticta paracitricarpa is synonymous to the EU quarantine fungus P. citricarpa based on phylogenomic analyses.</title>
        <authorList>
            <consortium name="Lawrence Berkeley National Laboratory"/>
            <person name="Van Ingen-Buijs V.A."/>
            <person name="Van Westerhoven A.C."/>
            <person name="Haridas S."/>
            <person name="Skiadas P."/>
            <person name="Martin F."/>
            <person name="Groenewald J.Z."/>
            <person name="Crous P.W."/>
            <person name="Seidl M.F."/>
        </authorList>
    </citation>
    <scope>NUCLEOTIDE SEQUENCE [LARGE SCALE GENOMIC DNA]</scope>
    <source>
        <strain evidence="3 4">CBS 123371</strain>
    </source>
</reference>
<dbReference type="PANTHER" id="PTHR36183:SF2">
    <property type="entry name" value="BETA-GLUCURONIDASE C-TERMINAL DOMAIN-CONTAINING PROTEIN"/>
    <property type="match status" value="1"/>
</dbReference>
<dbReference type="EMBL" id="JBBPHU010000001">
    <property type="protein sequence ID" value="KAK7523294.1"/>
    <property type="molecule type" value="Genomic_DNA"/>
</dbReference>
<dbReference type="InterPro" id="IPR031728">
    <property type="entry name" value="GlcAase_C"/>
</dbReference>
<organism evidence="3 4">
    <name type="scientific">Phyllosticta citriasiana</name>
    <dbReference type="NCBI Taxonomy" id="595635"/>
    <lineage>
        <taxon>Eukaryota</taxon>
        <taxon>Fungi</taxon>
        <taxon>Dikarya</taxon>
        <taxon>Ascomycota</taxon>
        <taxon>Pezizomycotina</taxon>
        <taxon>Dothideomycetes</taxon>
        <taxon>Dothideomycetes incertae sedis</taxon>
        <taxon>Botryosphaeriales</taxon>
        <taxon>Phyllostictaceae</taxon>
        <taxon>Phyllosticta</taxon>
    </lineage>
</organism>
<protein>
    <recommendedName>
        <fullName evidence="2">Beta-glucuronidase C-terminal domain-containing protein</fullName>
    </recommendedName>
</protein>
<accession>A0ABR1KWP2</accession>
<dbReference type="InterPro" id="IPR017853">
    <property type="entry name" value="GH"/>
</dbReference>
<feature type="signal peptide" evidence="1">
    <location>
        <begin position="1"/>
        <end position="22"/>
    </location>
</feature>
<dbReference type="Gene3D" id="3.20.20.80">
    <property type="entry name" value="Glycosidases"/>
    <property type="match status" value="1"/>
</dbReference>
<dbReference type="InterPro" id="IPR013780">
    <property type="entry name" value="Glyco_hydro_b"/>
</dbReference>
<evidence type="ECO:0000256" key="1">
    <source>
        <dbReference type="SAM" id="SignalP"/>
    </source>
</evidence>
<comment type="caution">
    <text evidence="3">The sequence shown here is derived from an EMBL/GenBank/DDBJ whole genome shotgun (WGS) entry which is preliminary data.</text>
</comment>
<evidence type="ECO:0000313" key="3">
    <source>
        <dbReference type="EMBL" id="KAK7523294.1"/>
    </source>
</evidence>
<dbReference type="InterPro" id="IPR052974">
    <property type="entry name" value="GH79_Enzymes"/>
</dbReference>
<dbReference type="Proteomes" id="UP001363622">
    <property type="component" value="Unassembled WGS sequence"/>
</dbReference>
<keyword evidence="4" id="KW-1185">Reference proteome</keyword>
<dbReference type="Gene3D" id="2.60.40.1180">
    <property type="entry name" value="Golgi alpha-mannosidase II"/>
    <property type="match status" value="1"/>
</dbReference>
<keyword evidence="1" id="KW-0732">Signal</keyword>
<dbReference type="SUPFAM" id="SSF51445">
    <property type="entry name" value="(Trans)glycosidases"/>
    <property type="match status" value="1"/>
</dbReference>
<dbReference type="Pfam" id="PF16862">
    <property type="entry name" value="Glyco_hydro_79C"/>
    <property type="match status" value="1"/>
</dbReference>
<name>A0ABR1KWP2_9PEZI</name>
<evidence type="ECO:0000259" key="2">
    <source>
        <dbReference type="Pfam" id="PF16862"/>
    </source>
</evidence>
<sequence length="524" mass="56103">MPFVRRVSVASLSALPLSQCLSIVVPSTVPGNASDVVDQAFVGFGIESTSFQHYALSGQIGSSTNQWTQNILSGFAKRTGAPVNIRVGGTSLDNALFDPNQEPAVRYDNTTETHTLHSHFTLGQRWLDGLRALSSVSWVLQLPFARNNQTNAVEFARAGLAAMPAGSFDAFELGNEPNWYHTVNYDDRNASWSPQAYLDEWDQWARAVLAGTRLDGVEGAQFHGLTLANKASSEWSSTEVLDSLDNSTVKAVSQHYYQSIDGGILQDILMNHTFTKTRMAEFSQAISTLETNGNSIPIIFGEVGSALGDGGSGDYELNAGLGAALWTVDWLLYAMTLGVKQASMQLGIDYPFSSFQPATVNASSSPYASPTNNTDHPARVLGGFYGDIFVADFIGRDGELRVAELVTTSEDVTAYAGYSGDALRKVALVDLLLWNGTAVQGQRPSQTVSLEGLGDGVKSVRVQRLTGPSGNAPATEISWAGQQWLTEGNGLPSTTRSDTLTLNVEGGAVDVEIKASEALLVTLL</sequence>
<feature type="chain" id="PRO_5045634739" description="Beta-glucuronidase C-terminal domain-containing protein" evidence="1">
    <location>
        <begin position="23"/>
        <end position="524"/>
    </location>
</feature>
<feature type="domain" description="Beta-glucuronidase C-terminal" evidence="2">
    <location>
        <begin position="414"/>
        <end position="520"/>
    </location>
</feature>
<evidence type="ECO:0000313" key="4">
    <source>
        <dbReference type="Proteomes" id="UP001363622"/>
    </source>
</evidence>